<evidence type="ECO:0000259" key="2">
    <source>
        <dbReference type="Pfam" id="PF00266"/>
    </source>
</evidence>
<dbReference type="InterPro" id="IPR015421">
    <property type="entry name" value="PyrdxlP-dep_Trfase_major"/>
</dbReference>
<dbReference type="InterPro" id="IPR015424">
    <property type="entry name" value="PyrdxlP-dep_Trfase"/>
</dbReference>
<evidence type="ECO:0000313" key="3">
    <source>
        <dbReference type="EMBL" id="CAR27520.1"/>
    </source>
</evidence>
<dbReference type="STRING" id="559307.C5DUQ1"/>
<dbReference type="Proteomes" id="UP000008536">
    <property type="component" value="Chromosome D"/>
</dbReference>
<reference evidence="3 4" key="1">
    <citation type="journal article" date="2009" name="Genome Res.">
        <title>Comparative genomics of protoploid Saccharomycetaceae.</title>
        <authorList>
            <consortium name="The Genolevures Consortium"/>
            <person name="Souciet J.-L."/>
            <person name="Dujon B."/>
            <person name="Gaillardin C."/>
            <person name="Johnston M."/>
            <person name="Baret P.V."/>
            <person name="Cliften P."/>
            <person name="Sherman D.J."/>
            <person name="Weissenbach J."/>
            <person name="Westhof E."/>
            <person name="Wincker P."/>
            <person name="Jubin C."/>
            <person name="Poulain J."/>
            <person name="Barbe V."/>
            <person name="Segurens B."/>
            <person name="Artiguenave F."/>
            <person name="Anthouard V."/>
            <person name="Vacherie B."/>
            <person name="Val M.-E."/>
            <person name="Fulton R.S."/>
            <person name="Minx P."/>
            <person name="Wilson R."/>
            <person name="Durrens P."/>
            <person name="Jean G."/>
            <person name="Marck C."/>
            <person name="Martin T."/>
            <person name="Nikolski M."/>
            <person name="Rolland T."/>
            <person name="Seret M.-L."/>
            <person name="Casaregola S."/>
            <person name="Despons L."/>
            <person name="Fairhead C."/>
            <person name="Fischer G."/>
            <person name="Lafontaine I."/>
            <person name="Leh V."/>
            <person name="Lemaire M."/>
            <person name="de Montigny J."/>
            <person name="Neuveglise C."/>
            <person name="Thierry A."/>
            <person name="Blanc-Lenfle I."/>
            <person name="Bleykasten C."/>
            <person name="Diffels J."/>
            <person name="Fritsch E."/>
            <person name="Frangeul L."/>
            <person name="Goeffon A."/>
            <person name="Jauniaux N."/>
            <person name="Kachouri-Lafond R."/>
            <person name="Payen C."/>
            <person name="Potier S."/>
            <person name="Pribylova L."/>
            <person name="Ozanne C."/>
            <person name="Richard G.-F."/>
            <person name="Sacerdot C."/>
            <person name="Straub M.-L."/>
            <person name="Talla E."/>
        </authorList>
    </citation>
    <scope>NUCLEOTIDE SEQUENCE [LARGE SCALE GENOMIC DNA]</scope>
    <source>
        <strain evidence="3 4">ATCC 2623 / CBS 732 / BCRC 21506 / NBRC 1130 / NCYC 568 / NRRL Y-229</strain>
    </source>
</reference>
<dbReference type="RefSeq" id="XP_002496453.1">
    <property type="nucleotide sequence ID" value="XM_002496408.1"/>
</dbReference>
<sequence>MVEFGHEFRRKHFPLIEKDVVPINHGSFGVTPSSVIEYQKQRMEEEEKYTDAFFSLNSTEKYVEQLKQLGSYMGVDYRNFALVTNATTAVNAVLRSLPWDFSKDKILFHSTTYQACANTVRFLKDYFKLQYDVVELQYPLEDDEVLELFEKKLSTGEYKMCLFDMITSMPGVKLPYQQLISLCQKYNVWSLIDGAHAAGQVDLSFLDRLKPDFMTTNLHKWLFVPKTCAMLYVNPKHHDLIQTFPVSWSYGMKLIESPSTSQEVQHNENLLINKFMFVGTATYAQVLSVSEALKFRSDVCGGEDNIRKYQYDLQKRAIEQVKKVFGPGSESLQNSTGSLNPPGLFNVSLPFAEEYMPVLRNLQDDFGYFRVFKYKCDRKMLAENKAYAPFVIHNGKIWVRFSVNLYNELDDYSAGAASVKSVMEQVLHTELENLKLKA</sequence>
<dbReference type="Gene3D" id="3.90.1150.10">
    <property type="entry name" value="Aspartate Aminotransferase, domain 1"/>
    <property type="match status" value="1"/>
</dbReference>
<dbReference type="HOGENOM" id="CLU_003433_3_0_1"/>
<keyword evidence="1" id="KW-0663">Pyridoxal phosphate</keyword>
<evidence type="ECO:0000313" key="4">
    <source>
        <dbReference type="Proteomes" id="UP000008536"/>
    </source>
</evidence>
<dbReference type="GeneID" id="8203697"/>
<gene>
    <name evidence="3" type="ordered locus">ZYRO0D00440g</name>
</gene>
<dbReference type="EMBL" id="CU928176">
    <property type="protein sequence ID" value="CAR27520.1"/>
    <property type="molecule type" value="Genomic_DNA"/>
</dbReference>
<organism evidence="3 4">
    <name type="scientific">Zygosaccharomyces rouxii (strain ATCC 2623 / CBS 732 / NBRC 1130 / NCYC 568 / NRRL Y-229)</name>
    <dbReference type="NCBI Taxonomy" id="559307"/>
    <lineage>
        <taxon>Eukaryota</taxon>
        <taxon>Fungi</taxon>
        <taxon>Dikarya</taxon>
        <taxon>Ascomycota</taxon>
        <taxon>Saccharomycotina</taxon>
        <taxon>Saccharomycetes</taxon>
        <taxon>Saccharomycetales</taxon>
        <taxon>Saccharomycetaceae</taxon>
        <taxon>Zygosaccharomyces</taxon>
    </lineage>
</organism>
<feature type="domain" description="Aminotransferase class V" evidence="2">
    <location>
        <begin position="58"/>
        <end position="324"/>
    </location>
</feature>
<keyword evidence="4" id="KW-1185">Reference proteome</keyword>
<dbReference type="InterPro" id="IPR000192">
    <property type="entry name" value="Aminotrans_V_dom"/>
</dbReference>
<dbReference type="AlphaFoldDB" id="C5DUQ1"/>
<dbReference type="InterPro" id="IPR015422">
    <property type="entry name" value="PyrdxlP-dep_Trfase_small"/>
</dbReference>
<dbReference type="Pfam" id="PF00266">
    <property type="entry name" value="Aminotran_5"/>
    <property type="match status" value="1"/>
</dbReference>
<dbReference type="SUPFAM" id="SSF53383">
    <property type="entry name" value="PLP-dependent transferases"/>
    <property type="match status" value="1"/>
</dbReference>
<dbReference type="PANTHER" id="PTHR43092:SF2">
    <property type="entry name" value="HERCYNYLCYSTEINE SULFOXIDE LYASE"/>
    <property type="match status" value="1"/>
</dbReference>
<evidence type="ECO:0000256" key="1">
    <source>
        <dbReference type="ARBA" id="ARBA00022898"/>
    </source>
</evidence>
<name>C5DUQ1_ZYGRC</name>
<dbReference type="InParanoid" id="C5DUQ1"/>
<dbReference type="KEGG" id="zro:ZYRO0D00440g"/>
<protein>
    <submittedName>
        <fullName evidence="3">ZYRO0D00440p</fullName>
    </submittedName>
</protein>
<accession>C5DUQ1</accession>
<dbReference type="Gene3D" id="3.40.640.10">
    <property type="entry name" value="Type I PLP-dependent aspartate aminotransferase-like (Major domain)"/>
    <property type="match status" value="1"/>
</dbReference>
<proteinExistence type="predicted"/>
<dbReference type="PANTHER" id="PTHR43092">
    <property type="entry name" value="L-CYSTEINE DESULFHYDRASE"/>
    <property type="match status" value="1"/>
</dbReference>